<keyword evidence="5" id="KW-1185">Reference proteome</keyword>
<protein>
    <recommendedName>
        <fullName evidence="3">BZIP domain-containing protein</fullName>
    </recommendedName>
</protein>
<evidence type="ECO:0000259" key="3">
    <source>
        <dbReference type="PROSITE" id="PS00036"/>
    </source>
</evidence>
<reference evidence="4" key="1">
    <citation type="journal article" date="2023" name="PhytoFront">
        <title>Draft Genome Resources of Seven Strains of Tilletia horrida, Causal Agent of Kernel Smut of Rice.</title>
        <authorList>
            <person name="Khanal S."/>
            <person name="Antony Babu S."/>
            <person name="Zhou X.G."/>
        </authorList>
    </citation>
    <scope>NUCLEOTIDE SEQUENCE</scope>
    <source>
        <strain evidence="4">TX6</strain>
    </source>
</reference>
<dbReference type="GO" id="GO:0003700">
    <property type="term" value="F:DNA-binding transcription factor activity"/>
    <property type="evidence" value="ECO:0007669"/>
    <property type="project" value="InterPro"/>
</dbReference>
<accession>A0AAN6JU65</accession>
<evidence type="ECO:0000256" key="1">
    <source>
        <dbReference type="SAM" id="Coils"/>
    </source>
</evidence>
<dbReference type="PROSITE" id="PS00036">
    <property type="entry name" value="BZIP_BASIC"/>
    <property type="match status" value="1"/>
</dbReference>
<gene>
    <name evidence="4" type="ORF">OC846_003201</name>
</gene>
<feature type="coiled-coil region" evidence="1">
    <location>
        <begin position="565"/>
        <end position="606"/>
    </location>
</feature>
<dbReference type="AlphaFoldDB" id="A0AAN6JU65"/>
<evidence type="ECO:0000256" key="2">
    <source>
        <dbReference type="SAM" id="MobiDB-lite"/>
    </source>
</evidence>
<evidence type="ECO:0000313" key="5">
    <source>
        <dbReference type="Proteomes" id="UP001176517"/>
    </source>
</evidence>
<dbReference type="InterPro" id="IPR004827">
    <property type="entry name" value="bZIP"/>
</dbReference>
<keyword evidence="1" id="KW-0175">Coiled coil</keyword>
<dbReference type="SMART" id="SM00338">
    <property type="entry name" value="BRLZ"/>
    <property type="match status" value="1"/>
</dbReference>
<comment type="caution">
    <text evidence="4">The sequence shown here is derived from an EMBL/GenBank/DDBJ whole genome shotgun (WGS) entry which is preliminary data.</text>
</comment>
<feature type="compositionally biased region" description="Low complexity" evidence="2">
    <location>
        <begin position="434"/>
        <end position="463"/>
    </location>
</feature>
<sequence>MAFSFNTPSAQRINTIQQQQQQPASSSTTTQQYFHSSTLGISSSILLSQKVPKVQPKPTLPGSSVFQLRHFYSAIQRAKALQQQRPQQARAYLQQQQRYQQEQYHQHSLPVSSSSSSNTVSAPTQQELESFLSAIYSMTGQASSITTPSSLNNNTSQTNNNNIIMTTNSMESDFPLAPVELPSWMLKDGAFSQTAAAALAAASAVSSDPATSLPTGATAAAVGAGVETSPVWSSFGDDFSGSDQDPSPALSDSLTFDELLSSCDPSPLLVDDLSYGGVGSGLPNLSDIPLFGNFDPSLLKEDHYHNSKSKANVSASAAAAAAAGPIGFSDFTLFPPTHLPASTTTTSAPSLHSSTISSTASLIAPNTSPAASMQLAFGSSTPPGPEAEDPAQLLLRALTAAAAAQQQQSPSAVQSTSPVLMHTVASVAPQDARPVLSTSSSSSSSGFSFTSPTTAPTPAPVSGGNKRSSTRKTSVIGVKRRADAAELLPLDAPIQSRTYKTASATSRKDASIVAAPRSTDGHAAANDDDDAAPSPAPAAEDVIPEGLSAMESKRLSNTLAARRSRHRKAEELRILHETIASLKEEVQEWKRRCMRAENERDEIAGRLEGR</sequence>
<dbReference type="SUPFAM" id="SSF57959">
    <property type="entry name" value="Leucine zipper domain"/>
    <property type="match status" value="1"/>
</dbReference>
<organism evidence="4 5">
    <name type="scientific">Tilletia horrida</name>
    <dbReference type="NCBI Taxonomy" id="155126"/>
    <lineage>
        <taxon>Eukaryota</taxon>
        <taxon>Fungi</taxon>
        <taxon>Dikarya</taxon>
        <taxon>Basidiomycota</taxon>
        <taxon>Ustilaginomycotina</taxon>
        <taxon>Exobasidiomycetes</taxon>
        <taxon>Tilletiales</taxon>
        <taxon>Tilletiaceae</taxon>
        <taxon>Tilletia</taxon>
    </lineage>
</organism>
<feature type="region of interest" description="Disordered" evidence="2">
    <location>
        <begin position="498"/>
        <end position="540"/>
    </location>
</feature>
<dbReference type="EMBL" id="JAPDMZ010000073">
    <property type="protein sequence ID" value="KAK0551709.1"/>
    <property type="molecule type" value="Genomic_DNA"/>
</dbReference>
<proteinExistence type="predicted"/>
<feature type="region of interest" description="Disordered" evidence="2">
    <location>
        <begin position="431"/>
        <end position="477"/>
    </location>
</feature>
<feature type="region of interest" description="Disordered" evidence="2">
    <location>
        <begin position="86"/>
        <end position="123"/>
    </location>
</feature>
<feature type="compositionally biased region" description="Low complexity" evidence="2">
    <location>
        <begin position="86"/>
        <end position="103"/>
    </location>
</feature>
<dbReference type="Gene3D" id="3.30.160.60">
    <property type="entry name" value="Classic Zinc Finger"/>
    <property type="match status" value="1"/>
</dbReference>
<evidence type="ECO:0000313" key="4">
    <source>
        <dbReference type="EMBL" id="KAK0551709.1"/>
    </source>
</evidence>
<feature type="domain" description="BZIP" evidence="3">
    <location>
        <begin position="553"/>
        <end position="567"/>
    </location>
</feature>
<feature type="compositionally biased region" description="Low complexity" evidence="2">
    <location>
        <begin position="9"/>
        <end position="33"/>
    </location>
</feature>
<dbReference type="CDD" id="cd12193">
    <property type="entry name" value="bZIP_GCN4"/>
    <property type="match status" value="1"/>
</dbReference>
<name>A0AAN6JU65_9BASI</name>
<feature type="region of interest" description="Disordered" evidence="2">
    <location>
        <begin position="1"/>
        <end position="33"/>
    </location>
</feature>
<dbReference type="Proteomes" id="UP001176517">
    <property type="component" value="Unassembled WGS sequence"/>
</dbReference>
<dbReference type="InterPro" id="IPR046347">
    <property type="entry name" value="bZIP_sf"/>
</dbReference>